<keyword evidence="8 13" id="KW-0560">Oxidoreductase</keyword>
<dbReference type="SUPFAM" id="SSF48264">
    <property type="entry name" value="Cytochrome P450"/>
    <property type="match status" value="1"/>
</dbReference>
<dbReference type="AlphaFoldDB" id="A0A9P9WF86"/>
<evidence type="ECO:0000256" key="3">
    <source>
        <dbReference type="ARBA" id="ARBA00010617"/>
    </source>
</evidence>
<dbReference type="InterPro" id="IPR001128">
    <property type="entry name" value="Cyt_P450"/>
</dbReference>
<dbReference type="PRINTS" id="PR00385">
    <property type="entry name" value="P450"/>
</dbReference>
<dbReference type="EMBL" id="JAFIMR010000031">
    <property type="protein sequence ID" value="KAI1860416.1"/>
    <property type="molecule type" value="Genomic_DNA"/>
</dbReference>
<evidence type="ECO:0000256" key="7">
    <source>
        <dbReference type="ARBA" id="ARBA00022989"/>
    </source>
</evidence>
<dbReference type="GO" id="GO:0016020">
    <property type="term" value="C:membrane"/>
    <property type="evidence" value="ECO:0007669"/>
    <property type="project" value="UniProtKB-SubCell"/>
</dbReference>
<gene>
    <name evidence="14" type="ORF">JX265_009815</name>
</gene>
<dbReference type="PRINTS" id="PR00463">
    <property type="entry name" value="EP450I"/>
</dbReference>
<dbReference type="PANTHER" id="PTHR24305">
    <property type="entry name" value="CYTOCHROME P450"/>
    <property type="match status" value="1"/>
</dbReference>
<evidence type="ECO:0000313" key="14">
    <source>
        <dbReference type="EMBL" id="KAI1860416.1"/>
    </source>
</evidence>
<keyword evidence="7" id="KW-1133">Transmembrane helix</keyword>
<dbReference type="Proteomes" id="UP000829685">
    <property type="component" value="Unassembled WGS sequence"/>
</dbReference>
<feature type="binding site" description="axial binding residue" evidence="12">
    <location>
        <position position="320"/>
    </location>
    <ligand>
        <name>heme</name>
        <dbReference type="ChEBI" id="CHEBI:30413"/>
    </ligand>
    <ligandPart>
        <name>Fe</name>
        <dbReference type="ChEBI" id="CHEBI:18248"/>
    </ligandPart>
</feature>
<keyword evidence="5" id="KW-0812">Transmembrane</keyword>
<comment type="caution">
    <text evidence="14">The sequence shown here is derived from an EMBL/GenBank/DDBJ whole genome shotgun (WGS) entry which is preliminary data.</text>
</comment>
<proteinExistence type="inferred from homology"/>
<evidence type="ECO:0000256" key="2">
    <source>
        <dbReference type="ARBA" id="ARBA00004370"/>
    </source>
</evidence>
<evidence type="ECO:0000256" key="10">
    <source>
        <dbReference type="ARBA" id="ARBA00023033"/>
    </source>
</evidence>
<dbReference type="Pfam" id="PF00067">
    <property type="entry name" value="p450"/>
    <property type="match status" value="1"/>
</dbReference>
<dbReference type="GO" id="GO:0016705">
    <property type="term" value="F:oxidoreductase activity, acting on paired donors, with incorporation or reduction of molecular oxygen"/>
    <property type="evidence" value="ECO:0007669"/>
    <property type="project" value="InterPro"/>
</dbReference>
<evidence type="ECO:0000256" key="13">
    <source>
        <dbReference type="RuleBase" id="RU000461"/>
    </source>
</evidence>
<dbReference type="Gene3D" id="1.10.630.10">
    <property type="entry name" value="Cytochrome P450"/>
    <property type="match status" value="1"/>
</dbReference>
<evidence type="ECO:0000256" key="8">
    <source>
        <dbReference type="ARBA" id="ARBA00023002"/>
    </source>
</evidence>
<dbReference type="PROSITE" id="PS00086">
    <property type="entry name" value="CYTOCHROME_P450"/>
    <property type="match status" value="1"/>
</dbReference>
<evidence type="ECO:0000256" key="4">
    <source>
        <dbReference type="ARBA" id="ARBA00022617"/>
    </source>
</evidence>
<evidence type="ECO:0000256" key="9">
    <source>
        <dbReference type="ARBA" id="ARBA00023004"/>
    </source>
</evidence>
<dbReference type="InterPro" id="IPR036396">
    <property type="entry name" value="Cyt_P450_sf"/>
</dbReference>
<dbReference type="InterPro" id="IPR002401">
    <property type="entry name" value="Cyt_P450_E_grp-I"/>
</dbReference>
<evidence type="ECO:0000256" key="5">
    <source>
        <dbReference type="ARBA" id="ARBA00022692"/>
    </source>
</evidence>
<keyword evidence="9 12" id="KW-0408">Iron</keyword>
<evidence type="ECO:0000256" key="11">
    <source>
        <dbReference type="ARBA" id="ARBA00023136"/>
    </source>
</evidence>
<evidence type="ECO:0000256" key="12">
    <source>
        <dbReference type="PIRSR" id="PIRSR602401-1"/>
    </source>
</evidence>
<accession>A0A9P9WF86</accession>
<comment type="cofactor">
    <cofactor evidence="1 12">
        <name>heme</name>
        <dbReference type="ChEBI" id="CHEBI:30413"/>
    </cofactor>
</comment>
<keyword evidence="15" id="KW-1185">Reference proteome</keyword>
<name>A0A9P9WF86_9PEZI</name>
<comment type="similarity">
    <text evidence="3 13">Belongs to the cytochrome P450 family.</text>
</comment>
<keyword evidence="4 12" id="KW-0349">Heme</keyword>
<dbReference type="InterPro" id="IPR017972">
    <property type="entry name" value="Cyt_P450_CS"/>
</dbReference>
<organism evidence="14 15">
    <name type="scientific">Neoarthrinium moseri</name>
    <dbReference type="NCBI Taxonomy" id="1658444"/>
    <lineage>
        <taxon>Eukaryota</taxon>
        <taxon>Fungi</taxon>
        <taxon>Dikarya</taxon>
        <taxon>Ascomycota</taxon>
        <taxon>Pezizomycotina</taxon>
        <taxon>Sordariomycetes</taxon>
        <taxon>Xylariomycetidae</taxon>
        <taxon>Amphisphaeriales</taxon>
        <taxon>Apiosporaceae</taxon>
        <taxon>Neoarthrinium</taxon>
    </lineage>
</organism>
<evidence type="ECO:0000313" key="15">
    <source>
        <dbReference type="Proteomes" id="UP000829685"/>
    </source>
</evidence>
<evidence type="ECO:0000256" key="6">
    <source>
        <dbReference type="ARBA" id="ARBA00022723"/>
    </source>
</evidence>
<keyword evidence="6 12" id="KW-0479">Metal-binding</keyword>
<comment type="subcellular location">
    <subcellularLocation>
        <location evidence="2">Membrane</location>
    </subcellularLocation>
</comment>
<keyword evidence="10 13" id="KW-0503">Monooxygenase</keyword>
<keyword evidence="11" id="KW-0472">Membrane</keyword>
<protein>
    <recommendedName>
        <fullName evidence="16">Cytochrome P450</fullName>
    </recommendedName>
</protein>
<dbReference type="PANTHER" id="PTHR24305:SF112">
    <property type="entry name" value="L-ORNITHINE-N5-MONOOXYGENASE (EUROFUNG)"/>
    <property type="match status" value="1"/>
</dbReference>
<sequence length="377" mass="42881">MSVVFTRSEQHHKDTLKAWAQALSGTAMSTFNVRVSEHVQVLTNCFHKYSEEAAPVNDIVSRFVFDVLGDVLFSKKYNLVETNGWHEYFDRRKDALPVLGPINDVTWLGHLMFLLAPFWSRVRDWFYMVDYSVQTMQQRFEDDSKGPRMDMAAYFIDEYHKLEGVYDLEKRNLHLQGTAVTAVIAGSDTTRSALIVALWSLAQYPDHAEKIRDEIRNVDLNDPVALSALPHLEGFIAETLRLLPPAMSGAPRDTGPEGLLVENILIPPDVKVTSPKYVMARLPTAFVDPNEFIPERWYSRPELIIDKRAFAPFSVGARACVGKPLAYTELRLVVANIAHDFDVAFAPYYDSQTMWLDLKDQVTAQPGDVKLIFKPRK</sequence>
<dbReference type="GO" id="GO:0004497">
    <property type="term" value="F:monooxygenase activity"/>
    <property type="evidence" value="ECO:0007669"/>
    <property type="project" value="UniProtKB-KW"/>
</dbReference>
<evidence type="ECO:0008006" key="16">
    <source>
        <dbReference type="Google" id="ProtNLM"/>
    </source>
</evidence>
<dbReference type="GO" id="GO:0005506">
    <property type="term" value="F:iron ion binding"/>
    <property type="evidence" value="ECO:0007669"/>
    <property type="project" value="InterPro"/>
</dbReference>
<dbReference type="InterPro" id="IPR050121">
    <property type="entry name" value="Cytochrome_P450_monoxygenase"/>
</dbReference>
<dbReference type="GO" id="GO:0020037">
    <property type="term" value="F:heme binding"/>
    <property type="evidence" value="ECO:0007669"/>
    <property type="project" value="InterPro"/>
</dbReference>
<reference evidence="14" key="1">
    <citation type="submission" date="2021-03" db="EMBL/GenBank/DDBJ databases">
        <title>Revisited historic fungal species revealed as producer of novel bioactive compounds through whole genome sequencing and comparative genomics.</title>
        <authorList>
            <person name="Vignolle G.A."/>
            <person name="Hochenegger N."/>
            <person name="Mach R.L."/>
            <person name="Mach-Aigner A.R."/>
            <person name="Javad Rahimi M."/>
            <person name="Salim K.A."/>
            <person name="Chan C.M."/>
            <person name="Lim L.B.L."/>
            <person name="Cai F."/>
            <person name="Druzhinina I.S."/>
            <person name="U'Ren J.M."/>
            <person name="Derntl C."/>
        </authorList>
    </citation>
    <scope>NUCLEOTIDE SEQUENCE</scope>
    <source>
        <strain evidence="14">TUCIM 5799</strain>
    </source>
</reference>
<evidence type="ECO:0000256" key="1">
    <source>
        <dbReference type="ARBA" id="ARBA00001971"/>
    </source>
</evidence>